<dbReference type="HAMAP" id="MF_01334">
    <property type="entry name" value="Ribosomal_bL25_CTC"/>
    <property type="match status" value="1"/>
</dbReference>
<feature type="region of interest" description="Disordered" evidence="6">
    <location>
        <begin position="185"/>
        <end position="215"/>
    </location>
</feature>
<keyword evidence="4 5" id="KW-0687">Ribonucleoprotein</keyword>
<dbReference type="InterPro" id="IPR011035">
    <property type="entry name" value="Ribosomal_bL25/Gln-tRNA_synth"/>
</dbReference>
<dbReference type="NCBIfam" id="NF004128">
    <property type="entry name" value="PRK05618.1-2"/>
    <property type="match status" value="1"/>
</dbReference>
<dbReference type="Proteomes" id="UP000553343">
    <property type="component" value="Unassembled WGS sequence"/>
</dbReference>
<sequence length="215" mass="23413">MELIELSVAKREATGKGAARRLRADNAIPGIVYGAKKEPVKVSIDAASFDKVIRENGTTGLFFDLEIEGETSRRAMLKDFQMDPFGLRYQHIDFHEIDMDAKISIVVPVETEGVSAGVKEGGMLQIIRRELEVICKPKDTPESVKLDISELEIGDGIHVADIDLGAEIEIPFDTNFTVVTIVPPESVSEEEELEEEAEIGEVAEGAAGETEAAAE</sequence>
<evidence type="ECO:0000256" key="4">
    <source>
        <dbReference type="ARBA" id="ARBA00023274"/>
    </source>
</evidence>
<dbReference type="InterPro" id="IPR020930">
    <property type="entry name" value="Ribosomal_uL5_bac-type"/>
</dbReference>
<comment type="similarity">
    <text evidence="5">Belongs to the bacterial ribosomal protein bL25 family. CTC subfamily.</text>
</comment>
<evidence type="ECO:0000259" key="7">
    <source>
        <dbReference type="Pfam" id="PF01386"/>
    </source>
</evidence>
<evidence type="ECO:0000256" key="5">
    <source>
        <dbReference type="HAMAP-Rule" id="MF_01334"/>
    </source>
</evidence>
<dbReference type="GO" id="GO:0006412">
    <property type="term" value="P:translation"/>
    <property type="evidence" value="ECO:0007669"/>
    <property type="project" value="UniProtKB-UniRule"/>
</dbReference>
<keyword evidence="3 5" id="KW-0689">Ribosomal protein</keyword>
<gene>
    <name evidence="5" type="primary">rplY</name>
    <name evidence="5" type="synonym">ctc</name>
    <name evidence="9" type="ORF">HXW94_06935</name>
</gene>
<evidence type="ECO:0000313" key="10">
    <source>
        <dbReference type="Proteomes" id="UP000553343"/>
    </source>
</evidence>
<comment type="function">
    <text evidence="5">This is one of the proteins that binds to the 5S RNA in the ribosome where it forms part of the central protuberance.</text>
</comment>
<dbReference type="EMBL" id="JACADJ010000016">
    <property type="protein sequence ID" value="NWH04724.1"/>
    <property type="molecule type" value="Genomic_DNA"/>
</dbReference>
<evidence type="ECO:0000259" key="8">
    <source>
        <dbReference type="Pfam" id="PF14693"/>
    </source>
</evidence>
<proteinExistence type="inferred from homology"/>
<accession>A0A850STM8</accession>
<keyword evidence="1 5" id="KW-0699">rRNA-binding</keyword>
<dbReference type="InterPro" id="IPR037121">
    <property type="entry name" value="Ribosomal_bL25_C"/>
</dbReference>
<evidence type="ECO:0000256" key="3">
    <source>
        <dbReference type="ARBA" id="ARBA00022980"/>
    </source>
</evidence>
<dbReference type="NCBIfam" id="TIGR00731">
    <property type="entry name" value="bL25_bact_ctc"/>
    <property type="match status" value="1"/>
</dbReference>
<organism evidence="9 10">
    <name type="scientific">Desulfobacter latus</name>
    <dbReference type="NCBI Taxonomy" id="2292"/>
    <lineage>
        <taxon>Bacteria</taxon>
        <taxon>Pseudomonadati</taxon>
        <taxon>Thermodesulfobacteriota</taxon>
        <taxon>Desulfobacteria</taxon>
        <taxon>Desulfobacterales</taxon>
        <taxon>Desulfobacteraceae</taxon>
        <taxon>Desulfobacter</taxon>
    </lineage>
</organism>
<feature type="compositionally biased region" description="Low complexity" evidence="6">
    <location>
        <begin position="202"/>
        <end position="215"/>
    </location>
</feature>
<dbReference type="InterPro" id="IPR020056">
    <property type="entry name" value="Rbsml_bL25/Gln-tRNA_synth_N"/>
</dbReference>
<evidence type="ECO:0000256" key="6">
    <source>
        <dbReference type="SAM" id="MobiDB-lite"/>
    </source>
</evidence>
<dbReference type="Pfam" id="PF01386">
    <property type="entry name" value="Ribosomal_L25p"/>
    <property type="match status" value="1"/>
</dbReference>
<feature type="compositionally biased region" description="Acidic residues" evidence="6">
    <location>
        <begin position="187"/>
        <end position="201"/>
    </location>
</feature>
<dbReference type="RefSeq" id="WP_178366177.1">
    <property type="nucleotide sequence ID" value="NZ_JACADJ010000016.1"/>
</dbReference>
<feature type="domain" description="Large ribosomal subunit protein bL25 beta" evidence="8">
    <location>
        <begin position="102"/>
        <end position="184"/>
    </location>
</feature>
<dbReference type="AlphaFoldDB" id="A0A850STM8"/>
<name>A0A850STM8_9BACT</name>
<comment type="caution">
    <text evidence="9">The sequence shown here is derived from an EMBL/GenBank/DDBJ whole genome shotgun (WGS) entry which is preliminary data.</text>
</comment>
<dbReference type="GO" id="GO:0003735">
    <property type="term" value="F:structural constituent of ribosome"/>
    <property type="evidence" value="ECO:0007669"/>
    <property type="project" value="InterPro"/>
</dbReference>
<dbReference type="PANTHER" id="PTHR33284:SF1">
    <property type="entry name" value="RIBOSOMAL PROTEIN L25_GLN-TRNA SYNTHETASE, ANTI-CODON-BINDING DOMAIN-CONTAINING PROTEIN"/>
    <property type="match status" value="1"/>
</dbReference>
<dbReference type="PANTHER" id="PTHR33284">
    <property type="entry name" value="RIBOSOMAL PROTEIN L25/GLN-TRNA SYNTHETASE, ANTI-CODON-BINDING DOMAIN-CONTAINING PROTEIN"/>
    <property type="match status" value="1"/>
</dbReference>
<reference evidence="9 10" key="1">
    <citation type="submission" date="2020-06" db="EMBL/GenBank/DDBJ databases">
        <title>High-quality draft genome of sulfate reducer Desulfobacter latus type strain AcrS2 isolated from marine sediment.</title>
        <authorList>
            <person name="Hoppe M."/>
            <person name="Larsen C.K."/>
            <person name="Marshall I.P.G."/>
            <person name="Schramm A."/>
            <person name="Marietou A.G."/>
        </authorList>
    </citation>
    <scope>NUCLEOTIDE SEQUENCE [LARGE SCALE GENOMIC DNA]</scope>
    <source>
        <strain evidence="9 10">AcRS2</strain>
    </source>
</reference>
<dbReference type="CDD" id="cd00495">
    <property type="entry name" value="Ribosomal_L25_TL5_CTC"/>
    <property type="match status" value="1"/>
</dbReference>
<comment type="subunit">
    <text evidence="5">Part of the 50S ribosomal subunit; part of the 5S rRNA/L5/L18/L25 subcomplex. Contacts the 5S rRNA. Binds to the 5S rRNA independently of L5 and L18.</text>
</comment>
<keyword evidence="2 5" id="KW-0694">RNA-binding</keyword>
<dbReference type="InterPro" id="IPR020057">
    <property type="entry name" value="Ribosomal_bL25_b-dom"/>
</dbReference>
<feature type="domain" description="Large ribosomal subunit protein bL25 L25" evidence="7">
    <location>
        <begin position="6"/>
        <end position="94"/>
    </location>
</feature>
<protein>
    <recommendedName>
        <fullName evidence="5">Large ribosomal subunit protein bL25</fullName>
    </recommendedName>
    <alternativeName>
        <fullName evidence="5">General stress protein CTC</fullName>
    </alternativeName>
</protein>
<keyword evidence="10" id="KW-1185">Reference proteome</keyword>
<dbReference type="SUPFAM" id="SSF50715">
    <property type="entry name" value="Ribosomal protein L25-like"/>
    <property type="match status" value="1"/>
</dbReference>
<dbReference type="Gene3D" id="2.170.120.20">
    <property type="entry name" value="Ribosomal protein L25, beta domain"/>
    <property type="match status" value="1"/>
</dbReference>
<evidence type="ECO:0000313" key="9">
    <source>
        <dbReference type="EMBL" id="NWH04724.1"/>
    </source>
</evidence>
<dbReference type="GO" id="GO:0022625">
    <property type="term" value="C:cytosolic large ribosomal subunit"/>
    <property type="evidence" value="ECO:0007669"/>
    <property type="project" value="TreeGrafter"/>
</dbReference>
<dbReference type="Gene3D" id="2.40.240.10">
    <property type="entry name" value="Ribosomal Protein L25, Chain P"/>
    <property type="match status" value="1"/>
</dbReference>
<evidence type="ECO:0000256" key="2">
    <source>
        <dbReference type="ARBA" id="ARBA00022884"/>
    </source>
</evidence>
<dbReference type="InterPro" id="IPR001021">
    <property type="entry name" value="Ribosomal_bL25_long"/>
</dbReference>
<dbReference type="GO" id="GO:0008097">
    <property type="term" value="F:5S rRNA binding"/>
    <property type="evidence" value="ECO:0007669"/>
    <property type="project" value="InterPro"/>
</dbReference>
<dbReference type="Pfam" id="PF14693">
    <property type="entry name" value="Ribosomal_TL5_C"/>
    <property type="match status" value="1"/>
</dbReference>
<dbReference type="InterPro" id="IPR029751">
    <property type="entry name" value="Ribosomal_L25_dom"/>
</dbReference>
<evidence type="ECO:0000256" key="1">
    <source>
        <dbReference type="ARBA" id="ARBA00022730"/>
    </source>
</evidence>